<organism evidence="2 3">
    <name type="scientific">Cyclobacterium amurskyense</name>
    <dbReference type="NCBI Taxonomy" id="320787"/>
    <lineage>
        <taxon>Bacteria</taxon>
        <taxon>Pseudomonadati</taxon>
        <taxon>Bacteroidota</taxon>
        <taxon>Cytophagia</taxon>
        <taxon>Cytophagales</taxon>
        <taxon>Cyclobacteriaceae</taxon>
        <taxon>Cyclobacterium</taxon>
    </lineage>
</organism>
<evidence type="ECO:0000256" key="1">
    <source>
        <dbReference type="SAM" id="Phobius"/>
    </source>
</evidence>
<keyword evidence="1" id="KW-1133">Transmembrane helix</keyword>
<dbReference type="RefSeq" id="WP_048644142.1">
    <property type="nucleotide sequence ID" value="NZ_CAXBGM010000068.1"/>
</dbReference>
<keyword evidence="3" id="KW-1185">Reference proteome</keyword>
<dbReference type="EMBL" id="CP012040">
    <property type="protein sequence ID" value="AKP54124.1"/>
    <property type="molecule type" value="Genomic_DNA"/>
</dbReference>
<evidence type="ECO:0008006" key="4">
    <source>
        <dbReference type="Google" id="ProtNLM"/>
    </source>
</evidence>
<protein>
    <recommendedName>
        <fullName evidence="4">DUF3185 domain-containing protein</fullName>
    </recommendedName>
</protein>
<reference evidence="2 3" key="1">
    <citation type="submission" date="2015-07" db="EMBL/GenBank/DDBJ databases">
        <authorList>
            <person name="Kim K.M."/>
        </authorList>
    </citation>
    <scope>NUCLEOTIDE SEQUENCE [LARGE SCALE GENOMIC DNA]</scope>
    <source>
        <strain evidence="2 3">KCTC 12363</strain>
    </source>
</reference>
<dbReference type="Proteomes" id="UP000036520">
    <property type="component" value="Chromosome"/>
</dbReference>
<feature type="transmembrane region" description="Helical" evidence="1">
    <location>
        <begin position="45"/>
        <end position="65"/>
    </location>
</feature>
<keyword evidence="1" id="KW-0812">Transmembrane</keyword>
<dbReference type="OrthoDB" id="1375121at2"/>
<name>A0A0H4PJ26_9BACT</name>
<keyword evidence="1" id="KW-0472">Membrane</keyword>
<dbReference type="KEGG" id="camu:CA2015_4800"/>
<gene>
    <name evidence="2" type="ORF">CA2015_4800</name>
</gene>
<evidence type="ECO:0000313" key="2">
    <source>
        <dbReference type="EMBL" id="AKP54124.1"/>
    </source>
</evidence>
<accession>A0A0H4PJ26</accession>
<dbReference type="AlphaFoldDB" id="A0A0H4PJ26"/>
<sequence>MKTLGIVLIIAGIIMFLITGISYTTEETLIDAGPLQLSADKEQSIAWPPYAGGIAVIAGFVLLVAGKKK</sequence>
<feature type="transmembrane region" description="Helical" evidence="1">
    <location>
        <begin position="7"/>
        <end position="25"/>
    </location>
</feature>
<proteinExistence type="predicted"/>
<evidence type="ECO:0000313" key="3">
    <source>
        <dbReference type="Proteomes" id="UP000036520"/>
    </source>
</evidence>
<dbReference type="STRING" id="320787.CA2015_4800"/>